<dbReference type="GO" id="GO:0000976">
    <property type="term" value="F:transcription cis-regulatory region binding"/>
    <property type="evidence" value="ECO:0007669"/>
    <property type="project" value="TreeGrafter"/>
</dbReference>
<feature type="compositionally biased region" description="Low complexity" evidence="5">
    <location>
        <begin position="40"/>
        <end position="59"/>
    </location>
</feature>
<keyword evidence="2 4" id="KW-0238">DNA-binding</keyword>
<evidence type="ECO:0000256" key="4">
    <source>
        <dbReference type="PROSITE-ProRule" id="PRU00335"/>
    </source>
</evidence>
<dbReference type="OrthoDB" id="5112469at2"/>
<feature type="DNA-binding region" description="H-T-H motif" evidence="4">
    <location>
        <begin position="127"/>
        <end position="146"/>
    </location>
</feature>
<dbReference type="Gene3D" id="1.10.357.10">
    <property type="entry name" value="Tetracycline Repressor, domain 2"/>
    <property type="match status" value="1"/>
</dbReference>
<evidence type="ECO:0000313" key="8">
    <source>
        <dbReference type="Proteomes" id="UP000311713"/>
    </source>
</evidence>
<keyword evidence="1" id="KW-0805">Transcription regulation</keyword>
<feature type="domain" description="HTH tetR-type" evidence="6">
    <location>
        <begin position="104"/>
        <end position="164"/>
    </location>
</feature>
<dbReference type="PANTHER" id="PTHR30055">
    <property type="entry name" value="HTH-TYPE TRANSCRIPTIONAL REGULATOR RUTR"/>
    <property type="match status" value="1"/>
</dbReference>
<dbReference type="InterPro" id="IPR009057">
    <property type="entry name" value="Homeodomain-like_sf"/>
</dbReference>
<dbReference type="PANTHER" id="PTHR30055:SF234">
    <property type="entry name" value="HTH-TYPE TRANSCRIPTIONAL REGULATOR BETI"/>
    <property type="match status" value="1"/>
</dbReference>
<sequence>MKIPMQMKVSRRPLPRVAAGLELGMSSSGSRGSGRGIAAGQGDDAAGPAGTAAPPNAKGLTVSQSIDRRSVMYSGERMSHGRKACGMPQSSAPAKRKRVHKSPEARRADILRAGREVFSTIGFSEATIQDITTAAGMGKGSFYMHFETKDHVLGAMWEEYINAFYDTTEAILAEGEAWWPTLDELLTQLIQHAVNHAELHRLVYGSANAKALDLCKESNARVVNRICEFVVRGERAGAFRSRNADWAFRMIYYAADGLLDELIAQGGTLDTEEITRSVLELAHRTLGAPATG</sequence>
<dbReference type="SUPFAM" id="SSF46689">
    <property type="entry name" value="Homeodomain-like"/>
    <property type="match status" value="1"/>
</dbReference>
<keyword evidence="8" id="KW-1185">Reference proteome</keyword>
<dbReference type="PROSITE" id="PS50977">
    <property type="entry name" value="HTH_TETR_2"/>
    <property type="match status" value="1"/>
</dbReference>
<dbReference type="InterPro" id="IPR001647">
    <property type="entry name" value="HTH_TetR"/>
</dbReference>
<proteinExistence type="predicted"/>
<gene>
    <name evidence="7" type="ORF">FH715_00530</name>
</gene>
<feature type="region of interest" description="Disordered" evidence="5">
    <location>
        <begin position="77"/>
        <end position="104"/>
    </location>
</feature>
<evidence type="ECO:0000256" key="2">
    <source>
        <dbReference type="ARBA" id="ARBA00023125"/>
    </source>
</evidence>
<reference evidence="7 8" key="1">
    <citation type="submission" date="2019-06" db="EMBL/GenBank/DDBJ databases">
        <title>Draft genome of Streptomyces sedi sp. JCM16909.</title>
        <authorList>
            <person name="Klykleung N."/>
            <person name="Tanasupawat S."/>
            <person name="Kudo T."/>
            <person name="Yuki M."/>
            <person name="Ohkuma M."/>
        </authorList>
    </citation>
    <scope>NUCLEOTIDE SEQUENCE [LARGE SCALE GENOMIC DNA]</scope>
    <source>
        <strain evidence="7 8">JCM 16909</strain>
    </source>
</reference>
<dbReference type="EMBL" id="VDGT01000001">
    <property type="protein sequence ID" value="TNM34220.1"/>
    <property type="molecule type" value="Genomic_DNA"/>
</dbReference>
<dbReference type="InterPro" id="IPR050109">
    <property type="entry name" value="HTH-type_TetR-like_transc_reg"/>
</dbReference>
<dbReference type="InterPro" id="IPR036271">
    <property type="entry name" value="Tet_transcr_reg_TetR-rel_C_sf"/>
</dbReference>
<dbReference type="AlphaFoldDB" id="A0A5C4VE87"/>
<keyword evidence="3" id="KW-0804">Transcription</keyword>
<dbReference type="SUPFAM" id="SSF48498">
    <property type="entry name" value="Tetracyclin repressor-like, C-terminal domain"/>
    <property type="match status" value="1"/>
</dbReference>
<protein>
    <submittedName>
        <fullName evidence="7">TetR/AcrR family transcriptional regulator</fullName>
    </submittedName>
</protein>
<evidence type="ECO:0000256" key="1">
    <source>
        <dbReference type="ARBA" id="ARBA00023015"/>
    </source>
</evidence>
<evidence type="ECO:0000313" key="7">
    <source>
        <dbReference type="EMBL" id="TNM34220.1"/>
    </source>
</evidence>
<name>A0A5C4VE87_9ACTN</name>
<evidence type="ECO:0000259" key="6">
    <source>
        <dbReference type="PROSITE" id="PS50977"/>
    </source>
</evidence>
<feature type="region of interest" description="Disordered" evidence="5">
    <location>
        <begin position="23"/>
        <end position="61"/>
    </location>
</feature>
<dbReference type="PRINTS" id="PR00455">
    <property type="entry name" value="HTHTETR"/>
</dbReference>
<evidence type="ECO:0000256" key="5">
    <source>
        <dbReference type="SAM" id="MobiDB-lite"/>
    </source>
</evidence>
<dbReference type="Proteomes" id="UP000311713">
    <property type="component" value="Unassembled WGS sequence"/>
</dbReference>
<evidence type="ECO:0000256" key="3">
    <source>
        <dbReference type="ARBA" id="ARBA00023163"/>
    </source>
</evidence>
<dbReference type="Pfam" id="PF00440">
    <property type="entry name" value="TetR_N"/>
    <property type="match status" value="1"/>
</dbReference>
<organism evidence="7 8">
    <name type="scientific">Streptomyces sedi</name>
    <dbReference type="NCBI Taxonomy" id="555059"/>
    <lineage>
        <taxon>Bacteria</taxon>
        <taxon>Bacillati</taxon>
        <taxon>Actinomycetota</taxon>
        <taxon>Actinomycetes</taxon>
        <taxon>Kitasatosporales</taxon>
        <taxon>Streptomycetaceae</taxon>
        <taxon>Streptomyces</taxon>
    </lineage>
</organism>
<comment type="caution">
    <text evidence="7">The sequence shown here is derived from an EMBL/GenBank/DDBJ whole genome shotgun (WGS) entry which is preliminary data.</text>
</comment>
<dbReference type="GO" id="GO:0003700">
    <property type="term" value="F:DNA-binding transcription factor activity"/>
    <property type="evidence" value="ECO:0007669"/>
    <property type="project" value="TreeGrafter"/>
</dbReference>
<accession>A0A5C4VE87</accession>